<proteinExistence type="predicted"/>
<gene>
    <name evidence="2" type="ORF">P691DRAFT_134132</name>
</gene>
<feature type="transmembrane region" description="Helical" evidence="1">
    <location>
        <begin position="300"/>
        <end position="322"/>
    </location>
</feature>
<accession>A0A9P6C5I7</accession>
<keyword evidence="1" id="KW-1133">Transmembrane helix</keyword>
<evidence type="ECO:0000313" key="2">
    <source>
        <dbReference type="EMBL" id="KAF9452946.1"/>
    </source>
</evidence>
<reference evidence="2" key="1">
    <citation type="submission" date="2020-11" db="EMBL/GenBank/DDBJ databases">
        <authorList>
            <consortium name="DOE Joint Genome Institute"/>
            <person name="Ahrendt S."/>
            <person name="Riley R."/>
            <person name="Andreopoulos W."/>
            <person name="Labutti K."/>
            <person name="Pangilinan J."/>
            <person name="Ruiz-Duenas F.J."/>
            <person name="Barrasa J.M."/>
            <person name="Sanchez-Garcia M."/>
            <person name="Camarero S."/>
            <person name="Miyauchi S."/>
            <person name="Serrano A."/>
            <person name="Linde D."/>
            <person name="Babiker R."/>
            <person name="Drula E."/>
            <person name="Ayuso-Fernandez I."/>
            <person name="Pacheco R."/>
            <person name="Padilla G."/>
            <person name="Ferreira P."/>
            <person name="Barriuso J."/>
            <person name="Kellner H."/>
            <person name="Castanera R."/>
            <person name="Alfaro M."/>
            <person name="Ramirez L."/>
            <person name="Pisabarro A.G."/>
            <person name="Kuo A."/>
            <person name="Tritt A."/>
            <person name="Lipzen A."/>
            <person name="He G."/>
            <person name="Yan M."/>
            <person name="Ng V."/>
            <person name="Cullen D."/>
            <person name="Martin F."/>
            <person name="Rosso M.-N."/>
            <person name="Henrissat B."/>
            <person name="Hibbett D."/>
            <person name="Martinez A.T."/>
            <person name="Grigoriev I.V."/>
        </authorList>
    </citation>
    <scope>NUCLEOTIDE SEQUENCE</scope>
    <source>
        <strain evidence="2">MF-IS2</strain>
    </source>
</reference>
<protein>
    <submittedName>
        <fullName evidence="2">Uncharacterized protein</fullName>
    </submittedName>
</protein>
<keyword evidence="3" id="KW-1185">Reference proteome</keyword>
<feature type="transmembrane region" description="Helical" evidence="1">
    <location>
        <begin position="56"/>
        <end position="79"/>
    </location>
</feature>
<dbReference type="OrthoDB" id="2896404at2759"/>
<feature type="transmembrane region" description="Helical" evidence="1">
    <location>
        <begin position="264"/>
        <end position="288"/>
    </location>
</feature>
<keyword evidence="1" id="KW-0812">Transmembrane</keyword>
<evidence type="ECO:0000256" key="1">
    <source>
        <dbReference type="SAM" id="Phobius"/>
    </source>
</evidence>
<feature type="transmembrane region" description="Helical" evidence="1">
    <location>
        <begin position="171"/>
        <end position="194"/>
    </location>
</feature>
<feature type="transmembrane region" description="Helical" evidence="1">
    <location>
        <begin position="91"/>
        <end position="111"/>
    </location>
</feature>
<dbReference type="EMBL" id="MU151066">
    <property type="protein sequence ID" value="KAF9452946.1"/>
    <property type="molecule type" value="Genomic_DNA"/>
</dbReference>
<dbReference type="Proteomes" id="UP000807342">
    <property type="component" value="Unassembled WGS sequence"/>
</dbReference>
<name>A0A9P6C5I7_9AGAR</name>
<keyword evidence="1" id="KW-0472">Membrane</keyword>
<feature type="transmembrane region" description="Helical" evidence="1">
    <location>
        <begin position="224"/>
        <end position="244"/>
    </location>
</feature>
<feature type="transmembrane region" description="Helical" evidence="1">
    <location>
        <begin position="21"/>
        <end position="44"/>
    </location>
</feature>
<feature type="transmembrane region" description="Helical" evidence="1">
    <location>
        <begin position="131"/>
        <end position="150"/>
    </location>
</feature>
<evidence type="ECO:0000313" key="3">
    <source>
        <dbReference type="Proteomes" id="UP000807342"/>
    </source>
</evidence>
<dbReference type="AlphaFoldDB" id="A0A9P6C5I7"/>
<comment type="caution">
    <text evidence="2">The sequence shown here is derived from an EMBL/GenBank/DDBJ whole genome shotgun (WGS) entry which is preliminary data.</text>
</comment>
<sequence>MKPSAPSSRKTLPPEKNPIKLLRVIVFYARHPWTGLTLTSPLLISLPFSSAIMPSIHALIILFDVVVLVAVILCLCTLLPAVFSKNVHRSVGWYSLMTAWLVYSLSYGLLVGWQEGPNKPPLGLCIFQAPLVYSVPPLVSFGTLCYYIEFYLIVSGLKSGSPRQPSPSRKFWLAVTPWLVFLAIELEVFLLIFLGKQVHLVDRTTNSFYCHLQNSIPNQVTSGLVISTMAILVPLEVWTGLVMYRNWDVFKRLSQADRQIFLTVYLRLMLCTFAAVVALVLGMLAFVFETPEATSIAHPTLSIFIAFAFGTQKDLLQAWLFWRTPKPYGSMVFNHSTYMTTSTYSSSGRQTDSQE</sequence>
<organism evidence="2 3">
    <name type="scientific">Macrolepiota fuliginosa MF-IS2</name>
    <dbReference type="NCBI Taxonomy" id="1400762"/>
    <lineage>
        <taxon>Eukaryota</taxon>
        <taxon>Fungi</taxon>
        <taxon>Dikarya</taxon>
        <taxon>Basidiomycota</taxon>
        <taxon>Agaricomycotina</taxon>
        <taxon>Agaricomycetes</taxon>
        <taxon>Agaricomycetidae</taxon>
        <taxon>Agaricales</taxon>
        <taxon>Agaricineae</taxon>
        <taxon>Agaricaceae</taxon>
        <taxon>Macrolepiota</taxon>
    </lineage>
</organism>